<proteinExistence type="predicted"/>
<dbReference type="SUPFAM" id="SSF55811">
    <property type="entry name" value="Nudix"/>
    <property type="match status" value="1"/>
</dbReference>
<sequence length="238" mass="26744">MPDAEILAGVRTRPVAPRDAASLILVDRSGRKPRVLMGKRHPGHVFMPGFMVFPGGRVEAADRSMRVYGSLAAHTERNLLVRMARPSPGKARALALCAIRETFEETGILIGERGLGAPTTSSVHWRAFAEREVYPAPEPLSFVARAITPSRFPRRFDTRFFVADVSHIAGRTEGVTGPDSEFVETRWLTVEETKQENLADITRMILAEVERRLKLGLEKDLPVPFFHEWRGTWRCDEI</sequence>
<dbReference type="InterPro" id="IPR015797">
    <property type="entry name" value="NUDIX_hydrolase-like_dom_sf"/>
</dbReference>
<evidence type="ECO:0000256" key="6">
    <source>
        <dbReference type="ARBA" id="ARBA00023211"/>
    </source>
</evidence>
<evidence type="ECO:0000259" key="7">
    <source>
        <dbReference type="PROSITE" id="PS51462"/>
    </source>
</evidence>
<name>A0ABQ6CJE3_9HYPH</name>
<dbReference type="PANTHER" id="PTHR12318:SF0">
    <property type="entry name" value="ACYL-COENZYME A DIPHOSPHATASE NUDT19"/>
    <property type="match status" value="1"/>
</dbReference>
<organism evidence="8 9">
    <name type="scientific">Labrys miyagiensis</name>
    <dbReference type="NCBI Taxonomy" id="346912"/>
    <lineage>
        <taxon>Bacteria</taxon>
        <taxon>Pseudomonadati</taxon>
        <taxon>Pseudomonadota</taxon>
        <taxon>Alphaproteobacteria</taxon>
        <taxon>Hyphomicrobiales</taxon>
        <taxon>Xanthobacteraceae</taxon>
        <taxon>Labrys</taxon>
    </lineage>
</organism>
<keyword evidence="6" id="KW-0464">Manganese</keyword>
<evidence type="ECO:0000313" key="8">
    <source>
        <dbReference type="EMBL" id="GLS18985.1"/>
    </source>
</evidence>
<dbReference type="GO" id="GO:0016787">
    <property type="term" value="F:hydrolase activity"/>
    <property type="evidence" value="ECO:0007669"/>
    <property type="project" value="UniProtKB-KW"/>
</dbReference>
<dbReference type="InterPro" id="IPR000086">
    <property type="entry name" value="NUDIX_hydrolase_dom"/>
</dbReference>
<accession>A0ABQ6CJE3</accession>
<dbReference type="EMBL" id="BSPC01000015">
    <property type="protein sequence ID" value="GLS18985.1"/>
    <property type="molecule type" value="Genomic_DNA"/>
</dbReference>
<keyword evidence="4 8" id="KW-0378">Hydrolase</keyword>
<dbReference type="RefSeq" id="WP_284311896.1">
    <property type="nucleotide sequence ID" value="NZ_BSPC01000015.1"/>
</dbReference>
<keyword evidence="9" id="KW-1185">Reference proteome</keyword>
<protein>
    <submittedName>
        <fullName evidence="8">NUDIX hydrolase</fullName>
    </submittedName>
</protein>
<evidence type="ECO:0000256" key="5">
    <source>
        <dbReference type="ARBA" id="ARBA00022842"/>
    </source>
</evidence>
<comment type="cofactor">
    <cofactor evidence="2">
        <name>Mg(2+)</name>
        <dbReference type="ChEBI" id="CHEBI:18420"/>
    </cofactor>
</comment>
<feature type="domain" description="Nudix hydrolase" evidence="7">
    <location>
        <begin position="16"/>
        <end position="212"/>
    </location>
</feature>
<comment type="cofactor">
    <cofactor evidence="1">
        <name>Mn(2+)</name>
        <dbReference type="ChEBI" id="CHEBI:29035"/>
    </cofactor>
</comment>
<keyword evidence="5" id="KW-0460">Magnesium</keyword>
<keyword evidence="3" id="KW-0479">Metal-binding</keyword>
<evidence type="ECO:0000256" key="1">
    <source>
        <dbReference type="ARBA" id="ARBA00001936"/>
    </source>
</evidence>
<gene>
    <name evidence="8" type="ORF">GCM10007874_20020</name>
</gene>
<dbReference type="PANTHER" id="PTHR12318">
    <property type="entry name" value="TESTOSTERONE-REGULATED PROTEIN RP2"/>
    <property type="match status" value="1"/>
</dbReference>
<reference evidence="9" key="1">
    <citation type="journal article" date="2019" name="Int. J. Syst. Evol. Microbiol.">
        <title>The Global Catalogue of Microorganisms (GCM) 10K type strain sequencing project: providing services to taxonomists for standard genome sequencing and annotation.</title>
        <authorList>
            <consortium name="The Broad Institute Genomics Platform"/>
            <consortium name="The Broad Institute Genome Sequencing Center for Infectious Disease"/>
            <person name="Wu L."/>
            <person name="Ma J."/>
        </authorList>
    </citation>
    <scope>NUCLEOTIDE SEQUENCE [LARGE SCALE GENOMIC DNA]</scope>
    <source>
        <strain evidence="9">NBRC 101365</strain>
    </source>
</reference>
<dbReference type="CDD" id="cd18870">
    <property type="entry name" value="NUDIX_AcylCoAdiphos_Nudt19"/>
    <property type="match status" value="1"/>
</dbReference>
<dbReference type="PROSITE" id="PS51462">
    <property type="entry name" value="NUDIX"/>
    <property type="match status" value="1"/>
</dbReference>
<evidence type="ECO:0000256" key="2">
    <source>
        <dbReference type="ARBA" id="ARBA00001946"/>
    </source>
</evidence>
<comment type="caution">
    <text evidence="8">The sequence shown here is derived from an EMBL/GenBank/DDBJ whole genome shotgun (WGS) entry which is preliminary data.</text>
</comment>
<evidence type="ECO:0000313" key="9">
    <source>
        <dbReference type="Proteomes" id="UP001156882"/>
    </source>
</evidence>
<dbReference type="Gene3D" id="3.90.79.10">
    <property type="entry name" value="Nucleoside Triphosphate Pyrophosphohydrolase"/>
    <property type="match status" value="1"/>
</dbReference>
<evidence type="ECO:0000256" key="4">
    <source>
        <dbReference type="ARBA" id="ARBA00022801"/>
    </source>
</evidence>
<dbReference type="InterPro" id="IPR039121">
    <property type="entry name" value="NUDT19"/>
</dbReference>
<dbReference type="Proteomes" id="UP001156882">
    <property type="component" value="Unassembled WGS sequence"/>
</dbReference>
<evidence type="ECO:0000256" key="3">
    <source>
        <dbReference type="ARBA" id="ARBA00022723"/>
    </source>
</evidence>